<dbReference type="EMBL" id="CP061839">
    <property type="protein sequence ID" value="QOW60006.1"/>
    <property type="molecule type" value="Genomic_DNA"/>
</dbReference>
<reference evidence="1 2" key="1">
    <citation type="submission" date="2020-09" db="EMBL/GenBank/DDBJ databases">
        <title>Characterization of Treponema spp. from bovine digital dermatitis in Korea.</title>
        <authorList>
            <person name="Espiritu H.M."/>
            <person name="Cho Y.I."/>
            <person name="Mamuad L."/>
        </authorList>
    </citation>
    <scope>NUCLEOTIDE SEQUENCE [LARGE SCALE GENOMIC DNA]</scope>
    <source>
        <strain evidence="1 2">KS1</strain>
    </source>
</reference>
<dbReference type="GeneID" id="301090674"/>
<dbReference type="Proteomes" id="UP000593915">
    <property type="component" value="Chromosome"/>
</dbReference>
<protein>
    <submittedName>
        <fullName evidence="1">Uncharacterized protein</fullName>
    </submittedName>
</protein>
<dbReference type="RefSeq" id="WP_020965980.1">
    <property type="nucleotide sequence ID" value="NZ_CP045670.1"/>
</dbReference>
<accession>A0A7S7AVW5</accession>
<sequence length="88" mass="10226">MIVSEIKNIQTIDSHIYYRQIFTAIAVYTILGGEREGKIEFTIEYKPTGETEIQVKMIDKLDYPVLQVMIELKNAVRNLIKNEQLPKP</sequence>
<name>A0A7S7AVW5_9SPIR</name>
<gene>
    <name evidence="1" type="ORF">IFE08_09090</name>
</gene>
<dbReference type="AlphaFoldDB" id="A0A7S7AVW5"/>
<evidence type="ECO:0000313" key="1">
    <source>
        <dbReference type="EMBL" id="QOW60006.1"/>
    </source>
</evidence>
<evidence type="ECO:0000313" key="2">
    <source>
        <dbReference type="Proteomes" id="UP000593915"/>
    </source>
</evidence>
<organism evidence="1 2">
    <name type="scientific">Treponema pedis</name>
    <dbReference type="NCBI Taxonomy" id="409322"/>
    <lineage>
        <taxon>Bacteria</taxon>
        <taxon>Pseudomonadati</taxon>
        <taxon>Spirochaetota</taxon>
        <taxon>Spirochaetia</taxon>
        <taxon>Spirochaetales</taxon>
        <taxon>Treponemataceae</taxon>
        <taxon>Treponema</taxon>
    </lineage>
</organism>
<proteinExistence type="predicted"/>